<evidence type="ECO:0000313" key="2">
    <source>
        <dbReference type="Proteomes" id="UP001060085"/>
    </source>
</evidence>
<reference evidence="2" key="1">
    <citation type="journal article" date="2023" name="Nat. Plants">
        <title>Single-cell RNA sequencing provides a high-resolution roadmap for understanding the multicellular compartmentation of specialized metabolism.</title>
        <authorList>
            <person name="Sun S."/>
            <person name="Shen X."/>
            <person name="Li Y."/>
            <person name="Li Y."/>
            <person name="Wang S."/>
            <person name="Li R."/>
            <person name="Zhang H."/>
            <person name="Shen G."/>
            <person name="Guo B."/>
            <person name="Wei J."/>
            <person name="Xu J."/>
            <person name="St-Pierre B."/>
            <person name="Chen S."/>
            <person name="Sun C."/>
        </authorList>
    </citation>
    <scope>NUCLEOTIDE SEQUENCE [LARGE SCALE GENOMIC DNA]</scope>
</reference>
<dbReference type="EMBL" id="CM044701">
    <property type="protein sequence ID" value="KAI5681348.1"/>
    <property type="molecule type" value="Genomic_DNA"/>
</dbReference>
<comment type="caution">
    <text evidence="1">The sequence shown here is derived from an EMBL/GenBank/DDBJ whole genome shotgun (WGS) entry which is preliminary data.</text>
</comment>
<name>A0ACC0C975_CATRO</name>
<proteinExistence type="predicted"/>
<organism evidence="1 2">
    <name type="scientific">Catharanthus roseus</name>
    <name type="common">Madagascar periwinkle</name>
    <name type="synonym">Vinca rosea</name>
    <dbReference type="NCBI Taxonomy" id="4058"/>
    <lineage>
        <taxon>Eukaryota</taxon>
        <taxon>Viridiplantae</taxon>
        <taxon>Streptophyta</taxon>
        <taxon>Embryophyta</taxon>
        <taxon>Tracheophyta</taxon>
        <taxon>Spermatophyta</taxon>
        <taxon>Magnoliopsida</taxon>
        <taxon>eudicotyledons</taxon>
        <taxon>Gunneridae</taxon>
        <taxon>Pentapetalae</taxon>
        <taxon>asterids</taxon>
        <taxon>lamiids</taxon>
        <taxon>Gentianales</taxon>
        <taxon>Apocynaceae</taxon>
        <taxon>Rauvolfioideae</taxon>
        <taxon>Vinceae</taxon>
        <taxon>Catharanthinae</taxon>
        <taxon>Catharanthus</taxon>
    </lineage>
</organism>
<accession>A0ACC0C975</accession>
<protein>
    <submittedName>
        <fullName evidence="1">Uncharacterized protein</fullName>
    </submittedName>
</protein>
<gene>
    <name evidence="1" type="ORF">M9H77_02575</name>
</gene>
<keyword evidence="2" id="KW-1185">Reference proteome</keyword>
<sequence>MNLDVESKGKDIALKAKHNSFTATPYSKEAVMMLTGDFGKFLRRARKNLNFKGDSRLITGIGKIKHWKAKLDEIIFVRRPAGMESGLGYSGTNANHITGTRDTQHDSCYTTFGRLEEMLVKDSLSQVEKRNLVKKPKPRRPPLICSYCQSIGHELLMKYGRAENLSYVTCICLEVNATNKKCVDYNQMVVMINMTCYISTLKPKNVKEALTNEYLTEALQEKLQ</sequence>
<dbReference type="Proteomes" id="UP001060085">
    <property type="component" value="Linkage Group LG01"/>
</dbReference>
<evidence type="ECO:0000313" key="1">
    <source>
        <dbReference type="EMBL" id="KAI5681348.1"/>
    </source>
</evidence>